<dbReference type="Gene3D" id="3.40.1710.10">
    <property type="entry name" value="abc type-2 transporter like domain"/>
    <property type="match status" value="1"/>
</dbReference>
<feature type="transmembrane region" description="Helical" evidence="5">
    <location>
        <begin position="313"/>
        <end position="335"/>
    </location>
</feature>
<keyword evidence="2 5" id="KW-0812">Transmembrane</keyword>
<evidence type="ECO:0000256" key="5">
    <source>
        <dbReference type="SAM" id="Phobius"/>
    </source>
</evidence>
<comment type="caution">
    <text evidence="7">The sequence shown here is derived from an EMBL/GenBank/DDBJ whole genome shotgun (WGS) entry which is preliminary data.</text>
</comment>
<keyword evidence="4 5" id="KW-0472">Membrane</keyword>
<dbReference type="PANTHER" id="PTHR43077">
    <property type="entry name" value="TRANSPORT PERMEASE YVFS-RELATED"/>
    <property type="match status" value="1"/>
</dbReference>
<evidence type="ECO:0000313" key="7">
    <source>
        <dbReference type="EMBL" id="MFC6334192.1"/>
    </source>
</evidence>
<feature type="transmembrane region" description="Helical" evidence="5">
    <location>
        <begin position="341"/>
        <end position="361"/>
    </location>
</feature>
<organism evidence="7 8">
    <name type="scientific">Paenibacillus septentrionalis</name>
    <dbReference type="NCBI Taxonomy" id="429342"/>
    <lineage>
        <taxon>Bacteria</taxon>
        <taxon>Bacillati</taxon>
        <taxon>Bacillota</taxon>
        <taxon>Bacilli</taxon>
        <taxon>Bacillales</taxon>
        <taxon>Paenibacillaceae</taxon>
        <taxon>Paenibacillus</taxon>
    </lineage>
</organism>
<evidence type="ECO:0000256" key="3">
    <source>
        <dbReference type="ARBA" id="ARBA00022989"/>
    </source>
</evidence>
<proteinExistence type="predicted"/>
<evidence type="ECO:0000256" key="1">
    <source>
        <dbReference type="ARBA" id="ARBA00004141"/>
    </source>
</evidence>
<reference evidence="8" key="1">
    <citation type="journal article" date="2019" name="Int. J. Syst. Evol. Microbiol.">
        <title>The Global Catalogue of Microorganisms (GCM) 10K type strain sequencing project: providing services to taxonomists for standard genome sequencing and annotation.</title>
        <authorList>
            <consortium name="The Broad Institute Genomics Platform"/>
            <consortium name="The Broad Institute Genome Sequencing Center for Infectious Disease"/>
            <person name="Wu L."/>
            <person name="Ma J."/>
        </authorList>
    </citation>
    <scope>NUCLEOTIDE SEQUENCE [LARGE SCALE GENOMIC DNA]</scope>
    <source>
        <strain evidence="8">PCU 280</strain>
    </source>
</reference>
<gene>
    <name evidence="7" type="ORF">ACFP56_16305</name>
</gene>
<feature type="transmembrane region" description="Helical" evidence="5">
    <location>
        <begin position="258"/>
        <end position="279"/>
    </location>
</feature>
<sequence>MKTFKAFFKFNLTYVGIGIAFAFLLIFFTVWLTAYHGVTDRIDQLKVGIVNDDITFHTVMLTDQLPFTMVTMDQASAGVEKLNKRELDMLIVVPRDFTEHLATSTAIIEFYINQAGPALSKQVMESTANEIVYKINEQAFTMKKEQLTSAPEPFLRDGVQALSLEGVQSKIIKLNHTEGFAASMIPLLVVLASFVGSMLMSLNLFQATKQLAESYSKWSILFTRFVIQFVVSVLLSALTMSLLLLFGFKLHVSLWEGFVFQVFVYLSFLCLTQMFTVLFGMAGMLLNIVSLSIQLVTAGVIVPRALLSDFYQLLSLLFPATYGASGYFSIIYGGMNVAGEIKILTCIIVITFGATLLKVALSRENMTA</sequence>
<feature type="domain" description="ABC-2 type transporter transmembrane" evidence="6">
    <location>
        <begin position="19"/>
        <end position="356"/>
    </location>
</feature>
<feature type="transmembrane region" description="Helical" evidence="5">
    <location>
        <begin position="12"/>
        <end position="34"/>
    </location>
</feature>
<feature type="transmembrane region" description="Helical" evidence="5">
    <location>
        <begin position="225"/>
        <end position="246"/>
    </location>
</feature>
<dbReference type="EMBL" id="JBHSTE010000005">
    <property type="protein sequence ID" value="MFC6334192.1"/>
    <property type="molecule type" value="Genomic_DNA"/>
</dbReference>
<keyword evidence="3 5" id="KW-1133">Transmembrane helix</keyword>
<dbReference type="InterPro" id="IPR051328">
    <property type="entry name" value="T7SS_ABC-Transporter"/>
</dbReference>
<feature type="transmembrane region" description="Helical" evidence="5">
    <location>
        <begin position="180"/>
        <end position="205"/>
    </location>
</feature>
<evidence type="ECO:0000313" key="8">
    <source>
        <dbReference type="Proteomes" id="UP001596233"/>
    </source>
</evidence>
<comment type="subcellular location">
    <subcellularLocation>
        <location evidence="1">Membrane</location>
        <topology evidence="1">Multi-pass membrane protein</topology>
    </subcellularLocation>
</comment>
<name>A0ABW1V5X5_9BACL</name>
<dbReference type="PANTHER" id="PTHR43077:SF5">
    <property type="entry name" value="PHAGE INFECTION PROTEIN"/>
    <property type="match status" value="1"/>
</dbReference>
<evidence type="ECO:0000256" key="4">
    <source>
        <dbReference type="ARBA" id="ARBA00023136"/>
    </source>
</evidence>
<feature type="transmembrane region" description="Helical" evidence="5">
    <location>
        <begin position="285"/>
        <end position="306"/>
    </location>
</feature>
<dbReference type="RefSeq" id="WP_379236450.1">
    <property type="nucleotide sequence ID" value="NZ_JBHSTE010000005.1"/>
</dbReference>
<evidence type="ECO:0000256" key="2">
    <source>
        <dbReference type="ARBA" id="ARBA00022692"/>
    </source>
</evidence>
<protein>
    <submittedName>
        <fullName evidence="7">YhgE/Pip domain-containing protein</fullName>
    </submittedName>
</protein>
<dbReference type="Proteomes" id="UP001596233">
    <property type="component" value="Unassembled WGS sequence"/>
</dbReference>
<evidence type="ECO:0000259" key="6">
    <source>
        <dbReference type="Pfam" id="PF12698"/>
    </source>
</evidence>
<dbReference type="Pfam" id="PF12698">
    <property type="entry name" value="ABC2_membrane_3"/>
    <property type="match status" value="1"/>
</dbReference>
<keyword evidence="8" id="KW-1185">Reference proteome</keyword>
<accession>A0ABW1V5X5</accession>
<dbReference type="InterPro" id="IPR013525">
    <property type="entry name" value="ABC2_TM"/>
</dbReference>